<gene>
    <name evidence="2" type="ORF">JR316_010725</name>
</gene>
<sequence length="236" mass="26283">MTDLTVLVSPMPLHPVPSGNFTFGRRSFRAQNRPIMVTLETEVDEEADGQKPVVESPTNGDFIDPPTSPPRRPRPPRVVEPDLLAPPVNTWKSRPRHRPTRSQSAPPERRVAPPVDLSASQEEGSQEQKVFYKEALGFKQRNPNRSFTAFNLNRHTNQGGELVRPPPPLLRPTTFWRKTKRSGVTGASYSPSSHLIRRSTYIAAGLSFDAPIHDLSALCVESRVGFIVVPPDQSLL</sequence>
<evidence type="ECO:0000313" key="2">
    <source>
        <dbReference type="EMBL" id="KAG5164225.1"/>
    </source>
</evidence>
<dbReference type="AlphaFoldDB" id="A0A8H8CGM2"/>
<comment type="caution">
    <text evidence="2">The sequence shown here is derived from an EMBL/GenBank/DDBJ whole genome shotgun (WGS) entry which is preliminary data.</text>
</comment>
<protein>
    <submittedName>
        <fullName evidence="2">Uncharacterized protein</fullName>
    </submittedName>
</protein>
<name>A0A8H8CGM2_PSICU</name>
<accession>A0A8H8CGM2</accession>
<proteinExistence type="predicted"/>
<organism evidence="2">
    <name type="scientific">Psilocybe cubensis</name>
    <name type="common">Psychedelic mushroom</name>
    <name type="synonym">Stropharia cubensis</name>
    <dbReference type="NCBI Taxonomy" id="181762"/>
    <lineage>
        <taxon>Eukaryota</taxon>
        <taxon>Fungi</taxon>
        <taxon>Dikarya</taxon>
        <taxon>Basidiomycota</taxon>
        <taxon>Agaricomycotina</taxon>
        <taxon>Agaricomycetes</taxon>
        <taxon>Agaricomycetidae</taxon>
        <taxon>Agaricales</taxon>
        <taxon>Agaricineae</taxon>
        <taxon>Strophariaceae</taxon>
        <taxon>Psilocybe</taxon>
    </lineage>
</organism>
<feature type="region of interest" description="Disordered" evidence="1">
    <location>
        <begin position="40"/>
        <end position="126"/>
    </location>
</feature>
<dbReference type="EMBL" id="JAFIQS010000012">
    <property type="protein sequence ID" value="KAG5164225.1"/>
    <property type="molecule type" value="Genomic_DNA"/>
</dbReference>
<evidence type="ECO:0000256" key="1">
    <source>
        <dbReference type="SAM" id="MobiDB-lite"/>
    </source>
</evidence>
<reference evidence="2" key="1">
    <citation type="submission" date="2021-02" db="EMBL/GenBank/DDBJ databases">
        <title>Psilocybe cubensis genome.</title>
        <authorList>
            <person name="Mckernan K.J."/>
            <person name="Crawford S."/>
            <person name="Trippe A."/>
            <person name="Kane L.T."/>
            <person name="Mclaughlin S."/>
        </authorList>
    </citation>
    <scope>NUCLEOTIDE SEQUENCE [LARGE SCALE GENOMIC DNA]</scope>
    <source>
        <strain evidence="2">MGC-MH-2018</strain>
    </source>
</reference>